<accession>A0A1N7LR23</accession>
<keyword evidence="3" id="KW-1185">Reference proteome</keyword>
<dbReference type="Proteomes" id="UP000185839">
    <property type="component" value="Unassembled WGS sequence"/>
</dbReference>
<dbReference type="Pfam" id="PF08885">
    <property type="entry name" value="GSCFA"/>
    <property type="match status" value="1"/>
</dbReference>
<dbReference type="SUPFAM" id="SSF52266">
    <property type="entry name" value="SGNH hydrolase"/>
    <property type="match status" value="1"/>
</dbReference>
<dbReference type="GO" id="GO:0016788">
    <property type="term" value="F:hydrolase activity, acting on ester bonds"/>
    <property type="evidence" value="ECO:0007669"/>
    <property type="project" value="UniProtKB-ARBA"/>
</dbReference>
<name>A0A1N7LR23_9FLAO</name>
<dbReference type="AlphaFoldDB" id="A0A1N7LR23"/>
<reference evidence="3" key="1">
    <citation type="submission" date="2017-01" db="EMBL/GenBank/DDBJ databases">
        <authorList>
            <person name="Varghese N."/>
            <person name="Submissions S."/>
        </authorList>
    </citation>
    <scope>NUCLEOTIDE SEQUENCE [LARGE SCALE GENOMIC DNA]</scope>
    <source>
        <strain evidence="3">DSM 23145</strain>
    </source>
</reference>
<evidence type="ECO:0000313" key="2">
    <source>
        <dbReference type="EMBL" id="SIS76209.1"/>
    </source>
</evidence>
<dbReference type="InterPro" id="IPR014982">
    <property type="entry name" value="GSCFA"/>
</dbReference>
<proteinExistence type="predicted"/>
<organism evidence="2 3">
    <name type="scientific">Kaistella chaponensis</name>
    <dbReference type="NCBI Taxonomy" id="713588"/>
    <lineage>
        <taxon>Bacteria</taxon>
        <taxon>Pseudomonadati</taxon>
        <taxon>Bacteroidota</taxon>
        <taxon>Flavobacteriia</taxon>
        <taxon>Flavobacteriales</taxon>
        <taxon>Weeksellaceae</taxon>
        <taxon>Chryseobacterium group</taxon>
        <taxon>Kaistella</taxon>
    </lineage>
</organism>
<dbReference type="RefSeq" id="WP_076386877.1">
    <property type="nucleotide sequence ID" value="NZ_FTOI01000006.1"/>
</dbReference>
<dbReference type="InterPro" id="IPR036514">
    <property type="entry name" value="SGNH_hydro_sf"/>
</dbReference>
<sequence>MKFRTDVEIPNSGKKIETDDRVFSIGSCFSTEMTNLLKAGQLQTFNNPFGTLFNPFSINNAVKKIHNAALYTEEDLVSFGEDVLSLDHHSSFNSRFVHQTLEKINGQIENANQFLQQTNWVLVTYGTSFIYDFLPKKKLVANCHKIPAKYFEKRLLTHLELTDSIYETVENLKDIAKENVQILFTVSPVRHTKDGMVENNLSKSKLITAIHEILPQFENCHYLPVYEILMDDLRDYRFYKEDLIHPNNQAINYIWEKFGNAYFSNESMDFIEENLKIAKSLDHRSLDENSPKYREFAEKLSQRIAAQQKKVKHKIFF</sequence>
<dbReference type="OrthoDB" id="9807687at2"/>
<evidence type="ECO:0000259" key="1">
    <source>
        <dbReference type="Pfam" id="PF08885"/>
    </source>
</evidence>
<protein>
    <submittedName>
        <fullName evidence="2">GSCFA family protein</fullName>
    </submittedName>
</protein>
<dbReference type="EMBL" id="FTOI01000006">
    <property type="protein sequence ID" value="SIS76209.1"/>
    <property type="molecule type" value="Genomic_DNA"/>
</dbReference>
<feature type="domain" description="GSCFA" evidence="1">
    <location>
        <begin position="21"/>
        <end position="258"/>
    </location>
</feature>
<dbReference type="STRING" id="713588.SAMN05421789_1067"/>
<evidence type="ECO:0000313" key="3">
    <source>
        <dbReference type="Proteomes" id="UP000185839"/>
    </source>
</evidence>
<dbReference type="Gene3D" id="3.40.50.1110">
    <property type="entry name" value="SGNH hydrolase"/>
    <property type="match status" value="1"/>
</dbReference>
<gene>
    <name evidence="2" type="ORF">SAMN05421789_1067</name>
</gene>